<dbReference type="Pfam" id="PF00982">
    <property type="entry name" value="Glyco_transf_20"/>
    <property type="match status" value="1"/>
</dbReference>
<dbReference type="GO" id="GO:0005992">
    <property type="term" value="P:trehalose biosynthetic process"/>
    <property type="evidence" value="ECO:0007669"/>
    <property type="project" value="InterPro"/>
</dbReference>
<sequence length="156" mass="18856">DRTGHQYFEVTPKYDALSLGLEDFYQRENAIWVGRPGVDRGDVEKDERERLEKELLKSRCYPIYTGKKENNRFLEGFSNRTIWPLFHYFTQNAVYREEYWNGYVKVNRRYADRIIPLLKEGDKVWIHDYHLMLLPQMIRERFPGVSIGFFLHISFP</sequence>
<dbReference type="PANTHER" id="PTHR10788">
    <property type="entry name" value="TREHALOSE-6-PHOSPHATE SYNTHASE"/>
    <property type="match status" value="1"/>
</dbReference>
<dbReference type="SUPFAM" id="SSF53756">
    <property type="entry name" value="UDP-Glycosyltransferase/glycogen phosphorylase"/>
    <property type="match status" value="1"/>
</dbReference>
<protein>
    <submittedName>
        <fullName evidence="1">Uncharacterized protein</fullName>
    </submittedName>
</protein>
<accession>X1CG70</accession>
<evidence type="ECO:0000313" key="1">
    <source>
        <dbReference type="EMBL" id="GAH06652.1"/>
    </source>
</evidence>
<proteinExistence type="predicted"/>
<feature type="non-terminal residue" evidence="1">
    <location>
        <position position="1"/>
    </location>
</feature>
<reference evidence="1" key="1">
    <citation type="journal article" date="2014" name="Front. Microbiol.">
        <title>High frequency of phylogenetically diverse reductive dehalogenase-homologous genes in deep subseafloor sedimentary metagenomes.</title>
        <authorList>
            <person name="Kawai M."/>
            <person name="Futagami T."/>
            <person name="Toyoda A."/>
            <person name="Takaki Y."/>
            <person name="Nishi S."/>
            <person name="Hori S."/>
            <person name="Arai W."/>
            <person name="Tsubouchi T."/>
            <person name="Morono Y."/>
            <person name="Uchiyama I."/>
            <person name="Ito T."/>
            <person name="Fujiyama A."/>
            <person name="Inagaki F."/>
            <person name="Takami H."/>
        </authorList>
    </citation>
    <scope>NUCLEOTIDE SEQUENCE</scope>
    <source>
        <strain evidence="1">Expedition CK06-06</strain>
    </source>
</reference>
<comment type="caution">
    <text evidence="1">The sequence shown here is derived from an EMBL/GenBank/DDBJ whole genome shotgun (WGS) entry which is preliminary data.</text>
</comment>
<dbReference type="GO" id="GO:0003825">
    <property type="term" value="F:alpha,alpha-trehalose-phosphate synthase (UDP-forming) activity"/>
    <property type="evidence" value="ECO:0007669"/>
    <property type="project" value="TreeGrafter"/>
</dbReference>
<organism evidence="1">
    <name type="scientific">marine sediment metagenome</name>
    <dbReference type="NCBI Taxonomy" id="412755"/>
    <lineage>
        <taxon>unclassified sequences</taxon>
        <taxon>metagenomes</taxon>
        <taxon>ecological metagenomes</taxon>
    </lineage>
</organism>
<dbReference type="Gene3D" id="3.40.50.2000">
    <property type="entry name" value="Glycogen Phosphorylase B"/>
    <property type="match status" value="1"/>
</dbReference>
<dbReference type="AlphaFoldDB" id="X1CG70"/>
<dbReference type="InterPro" id="IPR001830">
    <property type="entry name" value="Glyco_trans_20"/>
</dbReference>
<dbReference type="EMBL" id="BART01037316">
    <property type="protein sequence ID" value="GAH06652.1"/>
    <property type="molecule type" value="Genomic_DNA"/>
</dbReference>
<dbReference type="GO" id="GO:0004805">
    <property type="term" value="F:trehalose-phosphatase activity"/>
    <property type="evidence" value="ECO:0007669"/>
    <property type="project" value="TreeGrafter"/>
</dbReference>
<name>X1CG70_9ZZZZ</name>
<gene>
    <name evidence="1" type="ORF">S01H4_62495</name>
</gene>
<dbReference type="PANTHER" id="PTHR10788:SF106">
    <property type="entry name" value="BCDNA.GH08860"/>
    <property type="match status" value="1"/>
</dbReference>
<dbReference type="GO" id="GO:0005829">
    <property type="term" value="C:cytosol"/>
    <property type="evidence" value="ECO:0007669"/>
    <property type="project" value="TreeGrafter"/>
</dbReference>
<feature type="non-terminal residue" evidence="1">
    <location>
        <position position="156"/>
    </location>
</feature>